<feature type="signal peptide" evidence="1">
    <location>
        <begin position="1"/>
        <end position="24"/>
    </location>
</feature>
<sequence>MRRILTGAVCAALIGLTVPAQGFAATGVINDACRQSGRSEATPQRCGCIQQAANKALTRSDRRKVAKWFKDPHQAQEVRMSDKSSDEALWQRYKAFGELAQAICQ</sequence>
<evidence type="ECO:0000256" key="1">
    <source>
        <dbReference type="SAM" id="SignalP"/>
    </source>
</evidence>
<name>A0A6B2NUR2_9RHOB</name>
<proteinExistence type="predicted"/>
<organism evidence="2">
    <name type="scientific">Ruegeria sp. PrR005</name>
    <dbReference type="NCBI Taxonomy" id="2706882"/>
    <lineage>
        <taxon>Bacteria</taxon>
        <taxon>Pseudomonadati</taxon>
        <taxon>Pseudomonadota</taxon>
        <taxon>Alphaproteobacteria</taxon>
        <taxon>Rhodobacterales</taxon>
        <taxon>Roseobacteraceae</taxon>
        <taxon>Ruegeria</taxon>
    </lineage>
</organism>
<dbReference type="RefSeq" id="WP_164132915.1">
    <property type="nucleotide sequence ID" value="NZ_JAAGOX010000057.1"/>
</dbReference>
<dbReference type="EMBL" id="JAAGOX010000057">
    <property type="protein sequence ID" value="NDW47902.1"/>
    <property type="molecule type" value="Genomic_DNA"/>
</dbReference>
<feature type="chain" id="PRO_5025479675" description="Arginine transporter" evidence="1">
    <location>
        <begin position="25"/>
        <end position="105"/>
    </location>
</feature>
<reference evidence="2" key="1">
    <citation type="submission" date="2020-02" db="EMBL/GenBank/DDBJ databases">
        <title>Delineation of the pyrene-degrading pathway in Roseobacter clade bacteria by genomic analysis.</title>
        <authorList>
            <person name="Zhou H."/>
            <person name="Wang H."/>
        </authorList>
    </citation>
    <scope>NUCLEOTIDE SEQUENCE</scope>
    <source>
        <strain evidence="2">PrR005</strain>
    </source>
</reference>
<gene>
    <name evidence="2" type="ORF">G0P99_23400</name>
</gene>
<keyword evidence="1" id="KW-0732">Signal</keyword>
<protein>
    <recommendedName>
        <fullName evidence="3">Arginine transporter</fullName>
    </recommendedName>
</protein>
<accession>A0A6B2NUR2</accession>
<evidence type="ECO:0000313" key="2">
    <source>
        <dbReference type="EMBL" id="NDW47902.1"/>
    </source>
</evidence>
<comment type="caution">
    <text evidence="2">The sequence shown here is derived from an EMBL/GenBank/DDBJ whole genome shotgun (WGS) entry which is preliminary data.</text>
</comment>
<evidence type="ECO:0008006" key="3">
    <source>
        <dbReference type="Google" id="ProtNLM"/>
    </source>
</evidence>
<dbReference type="AlphaFoldDB" id="A0A6B2NUR2"/>